<sequence>MSGWLSRKPALTMVSLLSGGVSAANAGMPNGNNNRGIKRRRIVHLPWVNSQPRGRLTQSKRMRHSHAARTIAADSHTVRSERQKPPEEQLHNCEMLGQLKTQLITPAPRYAPVHR</sequence>
<dbReference type="AlphaFoldDB" id="A0A1Y5Q1Q4"/>
<evidence type="ECO:0008006" key="4">
    <source>
        <dbReference type="Google" id="ProtNLM"/>
    </source>
</evidence>
<name>A0A1Y5Q1Q4_9GAMM</name>
<dbReference type="EMBL" id="FLTS01000001">
    <property type="protein sequence ID" value="SBV36171.1"/>
    <property type="molecule type" value="Genomic_DNA"/>
</dbReference>
<reference evidence="3" key="1">
    <citation type="submission" date="2016-03" db="EMBL/GenBank/DDBJ databases">
        <authorList>
            <person name="Ploux O."/>
        </authorList>
    </citation>
    <scope>NUCLEOTIDE SEQUENCE</scope>
    <source>
        <strain evidence="3">UC10</strain>
    </source>
</reference>
<protein>
    <recommendedName>
        <fullName evidence="4">Secreted protein</fullName>
    </recommendedName>
</protein>
<accession>A0A1Y5Q1Q4</accession>
<evidence type="ECO:0000256" key="2">
    <source>
        <dbReference type="SAM" id="SignalP"/>
    </source>
</evidence>
<feature type="region of interest" description="Disordered" evidence="1">
    <location>
        <begin position="50"/>
        <end position="87"/>
    </location>
</feature>
<evidence type="ECO:0000313" key="3">
    <source>
        <dbReference type="EMBL" id="SBV36171.1"/>
    </source>
</evidence>
<keyword evidence="2" id="KW-0732">Signal</keyword>
<evidence type="ECO:0000256" key="1">
    <source>
        <dbReference type="SAM" id="MobiDB-lite"/>
    </source>
</evidence>
<feature type="compositionally biased region" description="Basic and acidic residues" evidence="1">
    <location>
        <begin position="76"/>
        <end position="87"/>
    </location>
</feature>
<organism evidence="3">
    <name type="scientific">uncultured Stenotrophomonas sp</name>
    <dbReference type="NCBI Taxonomy" id="165438"/>
    <lineage>
        <taxon>Bacteria</taxon>
        <taxon>Pseudomonadati</taxon>
        <taxon>Pseudomonadota</taxon>
        <taxon>Gammaproteobacteria</taxon>
        <taxon>Lysobacterales</taxon>
        <taxon>Lysobacteraceae</taxon>
        <taxon>Stenotrophomonas</taxon>
        <taxon>environmental samples</taxon>
    </lineage>
</organism>
<feature type="signal peptide" evidence="2">
    <location>
        <begin position="1"/>
        <end position="23"/>
    </location>
</feature>
<gene>
    <name evidence="3" type="ORF">STPYR_11101</name>
</gene>
<feature type="compositionally biased region" description="Basic residues" evidence="1">
    <location>
        <begin position="58"/>
        <end position="67"/>
    </location>
</feature>
<proteinExistence type="predicted"/>
<feature type="chain" id="PRO_5012689644" description="Secreted protein" evidence="2">
    <location>
        <begin position="24"/>
        <end position="115"/>
    </location>
</feature>